<protein>
    <submittedName>
        <fullName evidence="1">ORF75</fullName>
    </submittedName>
</protein>
<proteinExistence type="predicted"/>
<dbReference type="EMBL" id="BK063087">
    <property type="protein sequence ID" value="DBA11689.1"/>
    <property type="molecule type" value="Genomic_DNA"/>
</dbReference>
<reference evidence="1" key="2">
    <citation type="submission" date="2023-01" db="EMBL/GenBank/DDBJ databases">
        <authorList>
            <person name="Rosani U."/>
            <person name="Delmont T.O."/>
            <person name="Gaia M."/>
            <person name="Krupovic M."/>
        </authorList>
    </citation>
    <scope>NUCLEOTIDE SEQUENCE</scope>
    <source>
        <strain evidence="1">MalacoHV4/Med/2018 155</strain>
    </source>
</reference>
<sequence length="111" mass="12065">MPTAPSVVHVKSLSITTLVSLRFRTISENIALPVATGSARPARRFVCLNEITVFFSTCSVHSLPDCISYTGPSTIGSCVNICKSPVLLSFCRTMLHLLACTNLCGIDWYKL</sequence>
<evidence type="ECO:0000313" key="1">
    <source>
        <dbReference type="EMBL" id="DBA11689.1"/>
    </source>
</evidence>
<name>A0AA48SIN5_9VIRU</name>
<organism evidence="1">
    <name type="scientific">Malaco herpesvirus 4</name>
    <dbReference type="NCBI Taxonomy" id="3031800"/>
    <lineage>
        <taxon>Viruses</taxon>
        <taxon>Duplodnaviria</taxon>
        <taxon>Heunggongvirae</taxon>
        <taxon>Peploviricota</taxon>
        <taxon>Herviviricetes</taxon>
        <taxon>Herpesvirales</taxon>
        <taxon>Malacoherpesviridae</taxon>
    </lineage>
</organism>
<reference evidence="1" key="1">
    <citation type="journal article" date="2023" name="Front. Mar. Sci.">
        <title>Tracing the invertebrate herpesviruses in the global sequence datasets.</title>
        <authorList>
            <person name="Rosani U."/>
            <person name="Gaia M."/>
            <person name="Delmont T.O."/>
            <person name="Krupovic M."/>
        </authorList>
    </citation>
    <scope>NUCLEOTIDE SEQUENCE</scope>
    <source>
        <strain evidence="1">MalacoHV4/Med/2018 155</strain>
    </source>
</reference>
<accession>A0AA48SIN5</accession>